<comment type="similarity">
    <text evidence="8">Belongs to the TonB-dependent receptor family.</text>
</comment>
<accession>A0A934RU00</accession>
<dbReference type="PANTHER" id="PTHR30069">
    <property type="entry name" value="TONB-DEPENDENT OUTER MEMBRANE RECEPTOR"/>
    <property type="match status" value="1"/>
</dbReference>
<name>A0A934RU00_9BACT</name>
<dbReference type="RefSeq" id="WP_200355796.1">
    <property type="nucleotide sequence ID" value="NZ_JAENIL010000019.1"/>
</dbReference>
<evidence type="ECO:0000256" key="5">
    <source>
        <dbReference type="ARBA" id="ARBA00022729"/>
    </source>
</evidence>
<dbReference type="Gene3D" id="2.40.170.20">
    <property type="entry name" value="TonB-dependent receptor, beta-barrel domain"/>
    <property type="match status" value="1"/>
</dbReference>
<keyword evidence="2 8" id="KW-0813">Transport</keyword>
<evidence type="ECO:0000313" key="11">
    <source>
        <dbReference type="Proteomes" id="UP000617628"/>
    </source>
</evidence>
<sequence>MRHQIAISTLTLSASLLSAQTVELDPIVANANRILTNGTENLASVSSFELQEVESAHFRDVSDVLHAYPGFASYRRTHPTSAHPATQGVRLRNFGSNASARSLVLLDGVPQNDPFGGWVYWHRYDSAQLEAITLYPSGIGETWGNMASGGIISLVALPPSPGARFLQASYGSSDRIDLRLNSAHALSDSAVFDFGLRHFQSDGFYTLHPSQRGPIDERANSEATAFNTRLSWRNGDLWNSQLSLRALDEKRGNGTPVSRNSTEAIDLNYLAQRDLEAHDAHLNFSLFYQDRDFQNVFASVAQDRSSERPALDQYDMPAESIGGSIVYRQDGKQAVRFSGGADFRHIKGSVNERYRNLGAGFTRDRHAGGEQEFYGLFAVAEWELSPEDTLAATARLENVKRVDGRRIETNTETDTVIRDDRYPDEDSDILSGNLNWRHEFTDTTNSNFILFSGYRAPTLNELYRPFRVRNDITEANPLLAKERHQGIELSLATQKISSTDLSSSFRISAFYYEAEEMIANALITTESGFDPRFGFIPEGGSGSSRVNLDESTVSGIEIHATHELTQSLFASLTAIYSETEIDSDELAELEGNSFPHSAPWKAVAGLNYSANEQLQFAANYRWYDRSWENLANTRRLGATSDLTLAAHYQLDDTSRISLTLTNALDEENRSGLASNGLITIDEPRELLLTYTWRQ</sequence>
<evidence type="ECO:0000256" key="7">
    <source>
        <dbReference type="ARBA" id="ARBA00023237"/>
    </source>
</evidence>
<proteinExistence type="inferred from homology"/>
<evidence type="ECO:0000256" key="8">
    <source>
        <dbReference type="PROSITE-ProRule" id="PRU01360"/>
    </source>
</evidence>
<keyword evidence="7 8" id="KW-0998">Cell outer membrane</keyword>
<feature type="domain" description="TonB-dependent receptor plug" evidence="9">
    <location>
        <begin position="42"/>
        <end position="151"/>
    </location>
</feature>
<keyword evidence="5" id="KW-0732">Signal</keyword>
<keyword evidence="4 8" id="KW-0812">Transmembrane</keyword>
<evidence type="ECO:0000256" key="3">
    <source>
        <dbReference type="ARBA" id="ARBA00022452"/>
    </source>
</evidence>
<evidence type="ECO:0000256" key="1">
    <source>
        <dbReference type="ARBA" id="ARBA00004571"/>
    </source>
</evidence>
<protein>
    <submittedName>
        <fullName evidence="10">TonB-dependent receptor plug domain-containing protein</fullName>
    </submittedName>
</protein>
<evidence type="ECO:0000313" key="10">
    <source>
        <dbReference type="EMBL" id="MBK1877585.1"/>
    </source>
</evidence>
<dbReference type="Proteomes" id="UP000617628">
    <property type="component" value="Unassembled WGS sequence"/>
</dbReference>
<dbReference type="AlphaFoldDB" id="A0A934RU00"/>
<keyword evidence="10" id="KW-0675">Receptor</keyword>
<dbReference type="EMBL" id="JAENIL010000019">
    <property type="protein sequence ID" value="MBK1877585.1"/>
    <property type="molecule type" value="Genomic_DNA"/>
</dbReference>
<gene>
    <name evidence="10" type="ORF">JIN87_11950</name>
</gene>
<dbReference type="PANTHER" id="PTHR30069:SF53">
    <property type="entry name" value="COLICIN I RECEPTOR-RELATED"/>
    <property type="match status" value="1"/>
</dbReference>
<keyword evidence="3 8" id="KW-1134">Transmembrane beta strand</keyword>
<dbReference type="SUPFAM" id="SSF56935">
    <property type="entry name" value="Porins"/>
    <property type="match status" value="1"/>
</dbReference>
<dbReference type="GO" id="GO:0009279">
    <property type="term" value="C:cell outer membrane"/>
    <property type="evidence" value="ECO:0007669"/>
    <property type="project" value="UniProtKB-SubCell"/>
</dbReference>
<dbReference type="InterPro" id="IPR039426">
    <property type="entry name" value="TonB-dep_rcpt-like"/>
</dbReference>
<dbReference type="InterPro" id="IPR012910">
    <property type="entry name" value="Plug_dom"/>
</dbReference>
<comment type="caution">
    <text evidence="10">The sequence shown here is derived from an EMBL/GenBank/DDBJ whole genome shotgun (WGS) entry which is preliminary data.</text>
</comment>
<evidence type="ECO:0000259" key="9">
    <source>
        <dbReference type="Pfam" id="PF07715"/>
    </source>
</evidence>
<dbReference type="InterPro" id="IPR037066">
    <property type="entry name" value="Plug_dom_sf"/>
</dbReference>
<evidence type="ECO:0000256" key="2">
    <source>
        <dbReference type="ARBA" id="ARBA00022448"/>
    </source>
</evidence>
<reference evidence="10" key="1">
    <citation type="submission" date="2021-01" db="EMBL/GenBank/DDBJ databases">
        <title>Modified the classification status of verrucomicrobia.</title>
        <authorList>
            <person name="Feng X."/>
        </authorList>
    </citation>
    <scope>NUCLEOTIDE SEQUENCE</scope>
    <source>
        <strain evidence="10">KCTC 13126</strain>
    </source>
</reference>
<dbReference type="PROSITE" id="PS52016">
    <property type="entry name" value="TONB_DEPENDENT_REC_3"/>
    <property type="match status" value="1"/>
</dbReference>
<dbReference type="Pfam" id="PF07715">
    <property type="entry name" value="Plug"/>
    <property type="match status" value="1"/>
</dbReference>
<dbReference type="Gene3D" id="2.170.130.10">
    <property type="entry name" value="TonB-dependent receptor, plug domain"/>
    <property type="match status" value="1"/>
</dbReference>
<comment type="subcellular location">
    <subcellularLocation>
        <location evidence="1 8">Cell outer membrane</location>
        <topology evidence="1 8">Multi-pass membrane protein</topology>
    </subcellularLocation>
</comment>
<evidence type="ECO:0000256" key="6">
    <source>
        <dbReference type="ARBA" id="ARBA00023136"/>
    </source>
</evidence>
<dbReference type="InterPro" id="IPR036942">
    <property type="entry name" value="Beta-barrel_TonB_sf"/>
</dbReference>
<dbReference type="GO" id="GO:0015889">
    <property type="term" value="P:cobalamin transport"/>
    <property type="evidence" value="ECO:0007669"/>
    <property type="project" value="TreeGrafter"/>
</dbReference>
<evidence type="ECO:0000256" key="4">
    <source>
        <dbReference type="ARBA" id="ARBA00022692"/>
    </source>
</evidence>
<keyword evidence="11" id="KW-1185">Reference proteome</keyword>
<keyword evidence="6 8" id="KW-0472">Membrane</keyword>
<organism evidence="10 11">
    <name type="scientific">Pelagicoccus mobilis</name>
    <dbReference type="NCBI Taxonomy" id="415221"/>
    <lineage>
        <taxon>Bacteria</taxon>
        <taxon>Pseudomonadati</taxon>
        <taxon>Verrucomicrobiota</taxon>
        <taxon>Opitutia</taxon>
        <taxon>Puniceicoccales</taxon>
        <taxon>Pelagicoccaceae</taxon>
        <taxon>Pelagicoccus</taxon>
    </lineage>
</organism>